<dbReference type="SMART" id="SM00028">
    <property type="entry name" value="TPR"/>
    <property type="match status" value="2"/>
</dbReference>
<sequence length="1009" mass="118764">MSYQLLNLKNCLWESYYIGYRKAIRKSIKVASEDEQTIINNRLTLIHHFLIRRKYDPGFYLYISDQIANNKEKGTVLPRVRLILSKLLFDNSDDIENFIYFNEHANVIDQSKKEIYDEWDASFQKIDDKFKAGFPPHLKDKLNYLYMRQDIAEKNKDDDEILSVSSIIEEIDLEQRNIHHNYTKKSVFSKPTYESTHHMLFADNTFYYGTSYTEKWNYLSRKFAIENIHMLEYYSIPFSPQHKNIASLVDDFYFHYWILETMLQVGYKQEPKKYPDEVNDVIKIAHFAWFLEKDESEMLDILNKSYPFIVDMKPNEDKYPIYMQAFNSPYHLAEFVYTTGYFDQAKSIYSYLLTKDAKTKGEQYICYLYLGKIAVQKSEHKSGYKLLLKALKLIKSFSGHEYDVSLVNLFLYESCFALNKKKEASFHKDEYFKHLMLSTPEDKIKLCTEGLIVSNRLIIFNKNNLFLEELLSLDEEPCTEIVNLFKNKLSSTSRDCNSLLKESALKYGYSSHLDNVNQLRFHFQFEDATRYLNTIPNINGDNNLLLTKSMISYLLNKGNMNQLEKKTRPLFEDVIFHYPEDNFPYLYLSLIDFEIGNFESAALNLEKSLDISYATGNSHQAFDFLLTLDIDTNKLQSPAPLIAFDMIIRIFIKELASTGKYREMCNIFDGIEPCLEKYMKTFFADIGNAFTDFGFFEMGLSYYNKCLERLSAIEKVQEHQALVYCNIGTNYANQNLHRDAIVNYSKSIKLKKDYHEAWRNKASSEGFLLNYKDGAKSMEKAIFYLNSNENYQSEKLQSYRKQKETYDNLSSSTILFTQIKNDPEVDKLLRTAESIMFKLSMNKQIKESFDFSLVLLEYGKAVETMLDEHISRKIRKYIFEEVPLEKRKKYLYTDGKVKNRYFYGTKNTHSLPQTLKNILREEPKTISLGQWGYVEEDLKKAKNNDVVRLVSKYLKENTQYDMPKIYEVCDTIVELRNGSAHRGIKGIDEVWDLRKSVIEPINDAIKIIY</sequence>
<dbReference type="AlphaFoldDB" id="A0A099T3M8"/>
<dbReference type="SUPFAM" id="SSF48452">
    <property type="entry name" value="TPR-like"/>
    <property type="match status" value="2"/>
</dbReference>
<keyword evidence="1" id="KW-0802">TPR repeat</keyword>
<comment type="caution">
    <text evidence="2">The sequence shown here is derived from an EMBL/GenBank/DDBJ whole genome shotgun (WGS) entry which is preliminary data.</text>
</comment>
<keyword evidence="3" id="KW-1185">Reference proteome</keyword>
<evidence type="ECO:0000313" key="2">
    <source>
        <dbReference type="EMBL" id="KGK99657.1"/>
    </source>
</evidence>
<dbReference type="OrthoDB" id="111194at2157"/>
<reference evidence="2 3" key="1">
    <citation type="submission" date="2014-09" db="EMBL/GenBank/DDBJ databases">
        <title>Draft genome sequence of an obligately methylotrophic methanogen, Methanococcoides methylutens, isolated from marine sediment.</title>
        <authorList>
            <person name="Guan Y."/>
            <person name="Ngugi D.K."/>
            <person name="Blom J."/>
            <person name="Ali S."/>
            <person name="Ferry J.G."/>
            <person name="Stingl U."/>
        </authorList>
    </citation>
    <scope>NUCLEOTIDE SEQUENCE [LARGE SCALE GENOMIC DNA]</scope>
    <source>
        <strain evidence="2 3">DSM 2657</strain>
    </source>
</reference>
<proteinExistence type="predicted"/>
<dbReference type="InterPro" id="IPR019734">
    <property type="entry name" value="TPR_rpt"/>
</dbReference>
<accession>A0A099T3M8</accession>
<dbReference type="Proteomes" id="UP000029859">
    <property type="component" value="Unassembled WGS sequence"/>
</dbReference>
<dbReference type="InterPro" id="IPR011990">
    <property type="entry name" value="TPR-like_helical_dom_sf"/>
</dbReference>
<gene>
    <name evidence="2" type="ORF">LI82_00060</name>
</gene>
<protein>
    <submittedName>
        <fullName evidence="2">Uncharacterized protein</fullName>
    </submittedName>
</protein>
<dbReference type="RefSeq" id="WP_048192938.1">
    <property type="nucleotide sequence ID" value="NZ_CAAGSM010000008.1"/>
</dbReference>
<feature type="repeat" description="TPR" evidence="1">
    <location>
        <begin position="721"/>
        <end position="754"/>
    </location>
</feature>
<name>A0A099T3M8_METMT</name>
<evidence type="ECO:0000313" key="3">
    <source>
        <dbReference type="Proteomes" id="UP000029859"/>
    </source>
</evidence>
<evidence type="ECO:0000256" key="1">
    <source>
        <dbReference type="PROSITE-ProRule" id="PRU00339"/>
    </source>
</evidence>
<dbReference type="Gene3D" id="1.25.40.10">
    <property type="entry name" value="Tetratricopeptide repeat domain"/>
    <property type="match status" value="1"/>
</dbReference>
<dbReference type="PROSITE" id="PS50005">
    <property type="entry name" value="TPR"/>
    <property type="match status" value="1"/>
</dbReference>
<dbReference type="EMBL" id="JRHO01000002">
    <property type="protein sequence ID" value="KGK99657.1"/>
    <property type="molecule type" value="Genomic_DNA"/>
</dbReference>
<organism evidence="2 3">
    <name type="scientific">Methanococcoides methylutens</name>
    <dbReference type="NCBI Taxonomy" id="2226"/>
    <lineage>
        <taxon>Archaea</taxon>
        <taxon>Methanobacteriati</taxon>
        <taxon>Methanobacteriota</taxon>
        <taxon>Stenosarchaea group</taxon>
        <taxon>Methanomicrobia</taxon>
        <taxon>Methanosarcinales</taxon>
        <taxon>Methanosarcinaceae</taxon>
        <taxon>Methanococcoides</taxon>
    </lineage>
</organism>